<dbReference type="EMBL" id="FOQA01000004">
    <property type="protein sequence ID" value="SFH87821.1"/>
    <property type="molecule type" value="Genomic_DNA"/>
</dbReference>
<evidence type="ECO:0000256" key="2">
    <source>
        <dbReference type="SAM" id="MobiDB-lite"/>
    </source>
</evidence>
<dbReference type="InterPro" id="IPR001119">
    <property type="entry name" value="SLH_dom"/>
</dbReference>
<sequence length="777" mass="89552">MLRMGYGLIMIVTLLLFNTINIFAIGELPNYKNNHEMTDQYLMEPGQNYIEPGLTPEMSREEAMDIVEKTLSKYVGIDLKNRDFQVGTEYRRDWQRPENYVWVVHLYYHDPAEYVTASITLDASKGAILELNYDAGQYTNVGRAPLSLTKSEARTRAEDYIRSLAPGKLEQSTKVESEAYSHYGSSTVYSFQYTGEFNNIPYDSNYIHITIDGTDGSLKSYNHRWDEETALPSMEGIIHKTEAESILEGDSEVELFYLPLRSDFHYEMVPENFRIAYRLKNHGMTGMIDAHSGKMLDWSGNEVDQKATKIDLSREQKEKIYGQASRPETRSQPLNQKDAETLAKEKLKNMIGDSITILTSQYTEGEGYWESSGRKTWTVEFSVEKEDEISNGRLMIDADTAEIIAYNQWDYHPITSLENDSETLSWEEGYEKAIELIETHHPYLIKEIRTEQSMTDGGLWGDRPEWISPEYNYHFPRIIGKAVYDENSIMVSIDRHTGEVKNYTVRWTPSLTLPTQEDLLKPDQALDLLKNQFTLELAYIRVNENVNTENPKERIRLVYRWRPSERSSLASYLDAKDGSFIDYSGRKIAVNDKESFEAAISGHWVERTAQLLAQQGILDIDGFEPDQSIARIDAIKMMVRLLENSGFQRYQVAGAEDVHFEDVMEQDEDFRFIQWAIRYGIIDNKPEIFHREADVSREEMTQMIVNLLGYKELSAATHIFTLDYNDADNISEEYWGAIAISKGLGLISAETFEFRPKEATTMAEMAEMLYQASSYLK</sequence>
<dbReference type="InterPro" id="IPR032599">
    <property type="entry name" value="YcdB/YcdC_rep_domain"/>
</dbReference>
<name>A0A1I3DMV4_9FIRM</name>
<feature type="domain" description="SLH" evidence="3">
    <location>
        <begin position="721"/>
        <end position="777"/>
    </location>
</feature>
<feature type="region of interest" description="Disordered" evidence="2">
    <location>
        <begin position="314"/>
        <end position="334"/>
    </location>
</feature>
<dbReference type="RefSeq" id="WP_093371355.1">
    <property type="nucleotide sequence ID" value="NZ_FOQA01000004.1"/>
</dbReference>
<evidence type="ECO:0000313" key="5">
    <source>
        <dbReference type="Proteomes" id="UP000199287"/>
    </source>
</evidence>
<keyword evidence="5" id="KW-1185">Reference proteome</keyword>
<evidence type="ECO:0000259" key="3">
    <source>
        <dbReference type="PROSITE" id="PS51272"/>
    </source>
</evidence>
<evidence type="ECO:0000256" key="1">
    <source>
        <dbReference type="ARBA" id="ARBA00022737"/>
    </source>
</evidence>
<dbReference type="Proteomes" id="UP000199287">
    <property type="component" value="Unassembled WGS sequence"/>
</dbReference>
<dbReference type="PROSITE" id="PS51272">
    <property type="entry name" value="SLH"/>
    <property type="match status" value="3"/>
</dbReference>
<gene>
    <name evidence="4" type="ORF">SAMN05192551_10419</name>
</gene>
<feature type="domain" description="SLH" evidence="3">
    <location>
        <begin position="656"/>
        <end position="718"/>
    </location>
</feature>
<proteinExistence type="predicted"/>
<evidence type="ECO:0000313" key="4">
    <source>
        <dbReference type="EMBL" id="SFH87821.1"/>
    </source>
</evidence>
<dbReference type="OrthoDB" id="2473368at2"/>
<protein>
    <recommendedName>
        <fullName evidence="3">SLH domain-containing protein</fullName>
    </recommendedName>
</protein>
<feature type="domain" description="SLH" evidence="3">
    <location>
        <begin position="592"/>
        <end position="652"/>
    </location>
</feature>
<keyword evidence="1" id="KW-0677">Repeat</keyword>
<dbReference type="AlphaFoldDB" id="A0A1I3DMV4"/>
<reference evidence="5" key="1">
    <citation type="submission" date="2016-10" db="EMBL/GenBank/DDBJ databases">
        <authorList>
            <person name="Varghese N."/>
            <person name="Submissions S."/>
        </authorList>
    </citation>
    <scope>NUCLEOTIDE SEQUENCE [LARGE SCALE GENOMIC DNA]</scope>
    <source>
        <strain evidence="5">Z-7934</strain>
    </source>
</reference>
<dbReference type="STRING" id="69895.SAMN05192551_10419"/>
<accession>A0A1I3DMV4</accession>
<dbReference type="Pfam" id="PF16244">
    <property type="entry name" value="DUF4901"/>
    <property type="match status" value="1"/>
</dbReference>
<dbReference type="Pfam" id="PF00395">
    <property type="entry name" value="SLH"/>
    <property type="match status" value="1"/>
</dbReference>
<organism evidence="4 5">
    <name type="scientific">Tindallia magadiensis</name>
    <dbReference type="NCBI Taxonomy" id="69895"/>
    <lineage>
        <taxon>Bacteria</taxon>
        <taxon>Bacillati</taxon>
        <taxon>Bacillota</taxon>
        <taxon>Clostridia</taxon>
        <taxon>Peptostreptococcales</taxon>
        <taxon>Tindalliaceae</taxon>
        <taxon>Tindallia</taxon>
    </lineage>
</organism>